<keyword evidence="2 6" id="KW-0812">Transmembrane</keyword>
<protein>
    <submittedName>
        <fullName evidence="8">Uncharacterized integral membrane protein</fullName>
    </submittedName>
</protein>
<evidence type="ECO:0000256" key="6">
    <source>
        <dbReference type="SAM" id="Phobius"/>
    </source>
</evidence>
<keyword evidence="1" id="KW-1003">Cell membrane</keyword>
<evidence type="ECO:0000313" key="9">
    <source>
        <dbReference type="Proteomes" id="UP000243205"/>
    </source>
</evidence>
<keyword evidence="3 6" id="KW-1133">Transmembrane helix</keyword>
<evidence type="ECO:0000256" key="2">
    <source>
        <dbReference type="ARBA" id="ARBA00022692"/>
    </source>
</evidence>
<reference evidence="9" key="1">
    <citation type="submission" date="2016-10" db="EMBL/GenBank/DDBJ databases">
        <authorList>
            <person name="Varghese N."/>
            <person name="Submissions S."/>
        </authorList>
    </citation>
    <scope>NUCLEOTIDE SEQUENCE [LARGE SCALE GENOMIC DNA]</scope>
    <source>
        <strain evidence="9">DSM 8987</strain>
    </source>
</reference>
<dbReference type="GO" id="GO:0005886">
    <property type="term" value="C:plasma membrane"/>
    <property type="evidence" value="ECO:0007669"/>
    <property type="project" value="InterPro"/>
</dbReference>
<keyword evidence="4 6" id="KW-0472">Membrane</keyword>
<evidence type="ECO:0000259" key="7">
    <source>
        <dbReference type="Pfam" id="PF06305"/>
    </source>
</evidence>
<feature type="region of interest" description="Disordered" evidence="5">
    <location>
        <begin position="74"/>
        <end position="179"/>
    </location>
</feature>
<dbReference type="Pfam" id="PF06305">
    <property type="entry name" value="LapA_dom"/>
    <property type="match status" value="1"/>
</dbReference>
<organism evidence="8 9">
    <name type="scientific">Desulfuromonas thiophila</name>
    <dbReference type="NCBI Taxonomy" id="57664"/>
    <lineage>
        <taxon>Bacteria</taxon>
        <taxon>Pseudomonadati</taxon>
        <taxon>Thermodesulfobacteriota</taxon>
        <taxon>Desulfuromonadia</taxon>
        <taxon>Desulfuromonadales</taxon>
        <taxon>Desulfuromonadaceae</taxon>
        <taxon>Desulfuromonas</taxon>
    </lineage>
</organism>
<evidence type="ECO:0000256" key="5">
    <source>
        <dbReference type="SAM" id="MobiDB-lite"/>
    </source>
</evidence>
<sequence>MKFVKMLLALVGLALVFKFSLDNPLPVTVKFHTYLTPEIPLFLLLVSTFILGMIAASFASSLKILQLKRQLRQAGTAPKKESAGSPPQSQPSAPPASTVKAAAAPVAEAQRPVPEVRPAAEALSPAADEQNPVADAEFLPDEEPSRSAPVIELPAGPVDEPPVDDDRPSAGAHNADRPA</sequence>
<evidence type="ECO:0000256" key="3">
    <source>
        <dbReference type="ARBA" id="ARBA00022989"/>
    </source>
</evidence>
<dbReference type="InterPro" id="IPR010445">
    <property type="entry name" value="LapA_dom"/>
</dbReference>
<feature type="compositionally biased region" description="Basic and acidic residues" evidence="5">
    <location>
        <begin position="164"/>
        <end position="179"/>
    </location>
</feature>
<evidence type="ECO:0000313" key="8">
    <source>
        <dbReference type="EMBL" id="SDE14574.1"/>
    </source>
</evidence>
<dbReference type="AlphaFoldDB" id="A0A1G7AI15"/>
<dbReference type="STRING" id="57664.SAMN05661003_10462"/>
<dbReference type="EMBL" id="FNAQ01000004">
    <property type="protein sequence ID" value="SDE14574.1"/>
    <property type="molecule type" value="Genomic_DNA"/>
</dbReference>
<dbReference type="RefSeq" id="WP_171906335.1">
    <property type="nucleotide sequence ID" value="NZ_CALFZY010000038.1"/>
</dbReference>
<dbReference type="Proteomes" id="UP000243205">
    <property type="component" value="Unassembled WGS sequence"/>
</dbReference>
<proteinExistence type="predicted"/>
<gene>
    <name evidence="8" type="ORF">SAMN05661003_10462</name>
</gene>
<evidence type="ECO:0000256" key="4">
    <source>
        <dbReference type="ARBA" id="ARBA00023136"/>
    </source>
</evidence>
<evidence type="ECO:0000256" key="1">
    <source>
        <dbReference type="ARBA" id="ARBA00022475"/>
    </source>
</evidence>
<name>A0A1G7AI15_9BACT</name>
<feature type="compositionally biased region" description="Low complexity" evidence="5">
    <location>
        <begin position="95"/>
        <end position="113"/>
    </location>
</feature>
<feature type="transmembrane region" description="Helical" evidence="6">
    <location>
        <begin position="41"/>
        <end position="62"/>
    </location>
</feature>
<accession>A0A1G7AI15</accession>
<keyword evidence="9" id="KW-1185">Reference proteome</keyword>
<feature type="domain" description="Lipopolysaccharide assembly protein A" evidence="7">
    <location>
        <begin position="23"/>
        <end position="74"/>
    </location>
</feature>